<dbReference type="InterPro" id="IPR050109">
    <property type="entry name" value="HTH-type_TetR-like_transc_reg"/>
</dbReference>
<dbReference type="AlphaFoldDB" id="A0A178LS44"/>
<evidence type="ECO:0000259" key="3">
    <source>
        <dbReference type="PROSITE" id="PS50977"/>
    </source>
</evidence>
<dbReference type="InterPro" id="IPR009057">
    <property type="entry name" value="Homeodomain-like_sf"/>
</dbReference>
<feature type="domain" description="HTH tetR-type" evidence="3">
    <location>
        <begin position="13"/>
        <end position="73"/>
    </location>
</feature>
<dbReference type="PANTHER" id="PTHR30055:SF209">
    <property type="entry name" value="POSSIBLE TRANSCRIPTIONAL REGULATORY PROTEIN (PROBABLY TETR-FAMILY)"/>
    <property type="match status" value="1"/>
</dbReference>
<gene>
    <name evidence="4" type="ORF">A4X20_25975</name>
</gene>
<sequence>MAERGRSADPRAERVRTRLRQAALALAGERSVDEISVGDLVSHADVSRQVFYRHFRDRDDAIAAAFSHLFAEPRASADDAKARILDLFRFAAEHAALFRHVVPSTVNQHVLVTYRDALRTPCEQIARQGMVVLDTITPISTDAVTRFLVGGFTEVLRSWMEDPDATDLHLRIGVALDTVDALLGISSAQKGPSRG</sequence>
<reference evidence="4 5" key="1">
    <citation type="submission" date="2016-04" db="EMBL/GenBank/DDBJ databases">
        <title>Draft Genome Sequences of Staphylococcus capitis Strain H36, S. capitis Strain H65, S. cohnii Strain H62, S. hominis Strain H69, Mycobacterium iranicum Strain H39, Plantibacter sp. Strain H53, Pseudomonas oryzihabitans Strain H72, and Microbacterium sp. Strain H83, isolated from residential settings.</title>
        <authorList>
            <person name="Lymperopoulou D."/>
            <person name="Adams R.I."/>
            <person name="Lindow S."/>
            <person name="Coil D.A."/>
            <person name="Jospin G."/>
            <person name="Eisen J.A."/>
        </authorList>
    </citation>
    <scope>NUCLEOTIDE SEQUENCE [LARGE SCALE GENOMIC DNA]</scope>
    <source>
        <strain evidence="4 5">H39</strain>
    </source>
</reference>
<dbReference type="PANTHER" id="PTHR30055">
    <property type="entry name" value="HTH-TYPE TRANSCRIPTIONAL REGULATOR RUTR"/>
    <property type="match status" value="1"/>
</dbReference>
<proteinExistence type="predicted"/>
<keyword evidence="1 2" id="KW-0238">DNA-binding</keyword>
<dbReference type="Pfam" id="PF00440">
    <property type="entry name" value="TetR_N"/>
    <property type="match status" value="1"/>
</dbReference>
<evidence type="ECO:0000313" key="4">
    <source>
        <dbReference type="EMBL" id="OAN35768.1"/>
    </source>
</evidence>
<dbReference type="EMBL" id="LWCS01000038">
    <property type="protein sequence ID" value="OAN35768.1"/>
    <property type="molecule type" value="Genomic_DNA"/>
</dbReference>
<evidence type="ECO:0000256" key="2">
    <source>
        <dbReference type="PROSITE-ProRule" id="PRU00335"/>
    </source>
</evidence>
<dbReference type="RefSeq" id="WP_064283504.1">
    <property type="nucleotide sequence ID" value="NZ_LWCS01000038.1"/>
</dbReference>
<dbReference type="InterPro" id="IPR001647">
    <property type="entry name" value="HTH_TetR"/>
</dbReference>
<protein>
    <submittedName>
        <fullName evidence="4">TetR family transcriptional regulator</fullName>
    </submittedName>
</protein>
<evidence type="ECO:0000313" key="5">
    <source>
        <dbReference type="Proteomes" id="UP000078396"/>
    </source>
</evidence>
<dbReference type="STRING" id="912594.AWC12_27035"/>
<dbReference type="PROSITE" id="PS50977">
    <property type="entry name" value="HTH_TETR_2"/>
    <property type="match status" value="1"/>
</dbReference>
<evidence type="ECO:0000256" key="1">
    <source>
        <dbReference type="ARBA" id="ARBA00023125"/>
    </source>
</evidence>
<dbReference type="OrthoDB" id="3193022at2"/>
<feature type="DNA-binding region" description="H-T-H motif" evidence="2">
    <location>
        <begin position="36"/>
        <end position="55"/>
    </location>
</feature>
<dbReference type="GO" id="GO:0000976">
    <property type="term" value="F:transcription cis-regulatory region binding"/>
    <property type="evidence" value="ECO:0007669"/>
    <property type="project" value="TreeGrafter"/>
</dbReference>
<comment type="caution">
    <text evidence="4">The sequence shown here is derived from an EMBL/GenBank/DDBJ whole genome shotgun (WGS) entry which is preliminary data.</text>
</comment>
<dbReference type="SUPFAM" id="SSF46689">
    <property type="entry name" value="Homeodomain-like"/>
    <property type="match status" value="1"/>
</dbReference>
<dbReference type="Gene3D" id="1.10.357.10">
    <property type="entry name" value="Tetracycline Repressor, domain 2"/>
    <property type="match status" value="1"/>
</dbReference>
<dbReference type="GO" id="GO:0003700">
    <property type="term" value="F:DNA-binding transcription factor activity"/>
    <property type="evidence" value="ECO:0007669"/>
    <property type="project" value="TreeGrafter"/>
</dbReference>
<name>A0A178LS44_MYCIR</name>
<accession>A0A178LS44</accession>
<dbReference type="Proteomes" id="UP000078396">
    <property type="component" value="Unassembled WGS sequence"/>
</dbReference>
<organism evidence="4 5">
    <name type="scientific">Mycolicibacterium iranicum</name>
    <name type="common">Mycobacterium iranicum</name>
    <dbReference type="NCBI Taxonomy" id="912594"/>
    <lineage>
        <taxon>Bacteria</taxon>
        <taxon>Bacillati</taxon>
        <taxon>Actinomycetota</taxon>
        <taxon>Actinomycetes</taxon>
        <taxon>Mycobacteriales</taxon>
        <taxon>Mycobacteriaceae</taxon>
        <taxon>Mycolicibacterium</taxon>
    </lineage>
</organism>